<evidence type="ECO:0000256" key="4">
    <source>
        <dbReference type="ARBA" id="ARBA00022722"/>
    </source>
</evidence>
<dbReference type="OrthoDB" id="5568266at2"/>
<name>A0A3S0IIV5_9GAMM</name>
<evidence type="ECO:0000256" key="2">
    <source>
        <dbReference type="ARBA" id="ARBA00009260"/>
    </source>
</evidence>
<dbReference type="EMBL" id="RXNV01000002">
    <property type="protein sequence ID" value="RTR33515.1"/>
    <property type="molecule type" value="Genomic_DNA"/>
</dbReference>
<evidence type="ECO:0000256" key="6">
    <source>
        <dbReference type="ARBA" id="ARBA00022801"/>
    </source>
</evidence>
<accession>A0A3S0IIV5</accession>
<gene>
    <name evidence="8" type="ORF">EKG39_07270</name>
</gene>
<dbReference type="GO" id="GO:0006260">
    <property type="term" value="P:DNA replication"/>
    <property type="evidence" value="ECO:0007669"/>
    <property type="project" value="UniProtKB-KW"/>
</dbReference>
<evidence type="ECO:0000256" key="5">
    <source>
        <dbReference type="ARBA" id="ARBA00022759"/>
    </source>
</evidence>
<keyword evidence="3" id="KW-0235">DNA replication</keyword>
<evidence type="ECO:0000259" key="7">
    <source>
        <dbReference type="Pfam" id="PF05840"/>
    </source>
</evidence>
<keyword evidence="4" id="KW-0540">Nuclease</keyword>
<feature type="domain" description="Replication gene A protein-like" evidence="7">
    <location>
        <begin position="156"/>
        <end position="437"/>
    </location>
</feature>
<keyword evidence="9" id="KW-1185">Reference proteome</keyword>
<comment type="caution">
    <text evidence="8">The sequence shown here is derived from an EMBL/GenBank/DDBJ whole genome shotgun (WGS) entry which is preliminary data.</text>
</comment>
<evidence type="ECO:0000256" key="3">
    <source>
        <dbReference type="ARBA" id="ARBA00022705"/>
    </source>
</evidence>
<dbReference type="Pfam" id="PF05840">
    <property type="entry name" value="Phage_GPA"/>
    <property type="match status" value="1"/>
</dbReference>
<proteinExistence type="inferred from homology"/>
<dbReference type="AlphaFoldDB" id="A0A3S0IIV5"/>
<evidence type="ECO:0000313" key="8">
    <source>
        <dbReference type="EMBL" id="RTR33515.1"/>
    </source>
</evidence>
<organism evidence="8 9">
    <name type="scientific">Shewanella atlantica</name>
    <dbReference type="NCBI Taxonomy" id="271099"/>
    <lineage>
        <taxon>Bacteria</taxon>
        <taxon>Pseudomonadati</taxon>
        <taxon>Pseudomonadota</taxon>
        <taxon>Gammaproteobacteria</taxon>
        <taxon>Alteromonadales</taxon>
        <taxon>Shewanellaceae</taxon>
        <taxon>Shewanella</taxon>
    </lineage>
</organism>
<evidence type="ECO:0000256" key="1">
    <source>
        <dbReference type="ARBA" id="ARBA00003293"/>
    </source>
</evidence>
<evidence type="ECO:0000313" key="9">
    <source>
        <dbReference type="Proteomes" id="UP000282060"/>
    </source>
</evidence>
<reference evidence="8 9" key="1">
    <citation type="submission" date="2018-12" db="EMBL/GenBank/DDBJ databases">
        <authorList>
            <person name="Yu L."/>
        </authorList>
    </citation>
    <scope>NUCLEOTIDE SEQUENCE [LARGE SCALE GENOMIC DNA]</scope>
    <source>
        <strain evidence="8 9">HAW-EB5</strain>
    </source>
</reference>
<dbReference type="GO" id="GO:0004519">
    <property type="term" value="F:endonuclease activity"/>
    <property type="evidence" value="ECO:0007669"/>
    <property type="project" value="UniProtKB-KW"/>
</dbReference>
<sequence length="673" mass="75756">MKTSRRIGVHASSSRALMIAALSFPKGMMMKIKSAKYAPAGQVDNYQPVIVVVPQEIDPAYAVTPLPVLNFLPAKIRRKLEADFAKRLLKVKALEHVAPFDTETDKQVDRLRRIWAKYPFRLLDSKAKYTVRYRKSEQLIRLANMNAADSLHLVHASAEDDDCTIFDAYKSAMLLCEKWMINAPYQTAVLQDENELAAECAILRMICPKWWAGKLSNLRDKCMEHLFIGAGMVGKFNPYISAESFAEWEAQQRSAQQWLEMTMIESESGMMLPLADAAASGTANPSNRFTELVVRARGLEEMAEDAEKIGLFITLTAPSKYHAVSHKWNEEAPKVAQRYLVGQWAKMRAKLNRNGVDVSGLRVVEPHKDGTPHWHLLVFVKPDEVELFKSVLKEYAFEVDGKEAGAAENRLLIEPIDAAKGSAVGYVIKYLSKNIAGEHMEGEKDLTADVDAQRGARLATAWASRHRLRQFQFFGTSSVSIWRELRRFRVCPQPQGIEAARAAADSSNWLEFEKSLSVQPLALDYEITECGNEYGEAVKRIRGLLSDGREVVTRGERWKLREMTQTEKTAFSDLKNERAKVSNFNRQVLKEERKEIPTWKQPALDVDFRSPWTCGNNYTALDSMPPKVAKGLRALGIVDNDSLDILFDGGLISCDTGGTAFTIRDGQLMEVEI</sequence>
<dbReference type="InterPro" id="IPR008766">
    <property type="entry name" value="Replication_gene_A-like"/>
</dbReference>
<keyword evidence="6" id="KW-0378">Hydrolase</keyword>
<dbReference type="GO" id="GO:0016787">
    <property type="term" value="F:hydrolase activity"/>
    <property type="evidence" value="ECO:0007669"/>
    <property type="project" value="UniProtKB-KW"/>
</dbReference>
<comment type="similarity">
    <text evidence="2">Belongs to the phage GPA family.</text>
</comment>
<keyword evidence="5 8" id="KW-0255">Endonuclease</keyword>
<protein>
    <submittedName>
        <fullName evidence="8">Replication endonuclease</fullName>
    </submittedName>
</protein>
<comment type="function">
    <text evidence="1">Possible endonuclease which induces a single-strand cut and initiates DNA replication.</text>
</comment>
<dbReference type="Proteomes" id="UP000282060">
    <property type="component" value="Unassembled WGS sequence"/>
</dbReference>